<evidence type="ECO:0000256" key="1">
    <source>
        <dbReference type="SAM" id="Phobius"/>
    </source>
</evidence>
<dbReference type="Proteomes" id="UP001606302">
    <property type="component" value="Unassembled WGS sequence"/>
</dbReference>
<gene>
    <name evidence="3" type="ORF">ACG04Q_03995</name>
</gene>
<keyword evidence="1" id="KW-0812">Transmembrane</keyword>
<keyword evidence="1" id="KW-0472">Membrane</keyword>
<protein>
    <submittedName>
        <fullName evidence="3">DUF2007 domain-containing protein</fullName>
    </submittedName>
</protein>
<proteinExistence type="predicted"/>
<evidence type="ECO:0000313" key="4">
    <source>
        <dbReference type="Proteomes" id="UP001606302"/>
    </source>
</evidence>
<evidence type="ECO:0000313" key="3">
    <source>
        <dbReference type="EMBL" id="MFG6460722.1"/>
    </source>
</evidence>
<dbReference type="Pfam" id="PF09413">
    <property type="entry name" value="DUF2007"/>
    <property type="match status" value="1"/>
</dbReference>
<name>A0ABW7GFN1_9BURK</name>
<dbReference type="RefSeq" id="WP_394509534.1">
    <property type="nucleotide sequence ID" value="NZ_JBIGHX010000001.1"/>
</dbReference>
<keyword evidence="1" id="KW-1133">Transmembrane helix</keyword>
<sequence length="265" mass="28959">MKTLYEAGSAIEAHMLVDLLKQEGLTAHIHGESLHGAVGEIPASGLVRLVVADEDHAAARAVIDRWEATQVAPTPRAAPAPARRSRGWAGLALGLVIGVGATYAMYRAPARSDGVDYNRDGELDEKVTYSPNGMPLQLEVDRNLDRKIDYIARYDARGHLESAESDDNFDGVFETRQWLKNGNVEMTLSDSDGDGYPELRSTFTHGVLDTTETINPASGKPLRVEHYTLGVLKYADVDTDKDGQLDTRITYTPLAQEVSRSALPR</sequence>
<accession>A0ABW7GFN1</accession>
<dbReference type="InterPro" id="IPR011322">
    <property type="entry name" value="N-reg_PII-like_a/b"/>
</dbReference>
<comment type="caution">
    <text evidence="3">The sequence shown here is derived from an EMBL/GenBank/DDBJ whole genome shotgun (WGS) entry which is preliminary data.</text>
</comment>
<reference evidence="3 4" key="1">
    <citation type="submission" date="2024-08" db="EMBL/GenBank/DDBJ databases">
        <authorList>
            <person name="Lu H."/>
        </authorList>
    </citation>
    <scope>NUCLEOTIDE SEQUENCE [LARGE SCALE GENOMIC DNA]</scope>
    <source>
        <strain evidence="3 4">DXS20W</strain>
    </source>
</reference>
<dbReference type="Gene3D" id="3.30.70.790">
    <property type="entry name" value="UreE, C-terminal domain"/>
    <property type="match status" value="1"/>
</dbReference>
<dbReference type="InterPro" id="IPR018551">
    <property type="entry name" value="DUF2007"/>
</dbReference>
<organism evidence="3 4">
    <name type="scientific">Pelomonas lactea</name>
    <dbReference type="NCBI Taxonomy" id="3299030"/>
    <lineage>
        <taxon>Bacteria</taxon>
        <taxon>Pseudomonadati</taxon>
        <taxon>Pseudomonadota</taxon>
        <taxon>Betaproteobacteria</taxon>
        <taxon>Burkholderiales</taxon>
        <taxon>Sphaerotilaceae</taxon>
        <taxon>Roseateles</taxon>
    </lineage>
</organism>
<dbReference type="SUPFAM" id="SSF54913">
    <property type="entry name" value="GlnB-like"/>
    <property type="match status" value="1"/>
</dbReference>
<dbReference type="EMBL" id="JBIGHX010000001">
    <property type="protein sequence ID" value="MFG6460722.1"/>
    <property type="molecule type" value="Genomic_DNA"/>
</dbReference>
<feature type="domain" description="DUF2007" evidence="2">
    <location>
        <begin position="1"/>
        <end position="67"/>
    </location>
</feature>
<keyword evidence="4" id="KW-1185">Reference proteome</keyword>
<feature type="transmembrane region" description="Helical" evidence="1">
    <location>
        <begin position="88"/>
        <end position="106"/>
    </location>
</feature>
<evidence type="ECO:0000259" key="2">
    <source>
        <dbReference type="Pfam" id="PF09413"/>
    </source>
</evidence>